<dbReference type="EMBL" id="LK932367">
    <property type="protein sequence ID" value="CDS84520.1"/>
    <property type="molecule type" value="Genomic_DNA"/>
</dbReference>
<dbReference type="PATRIC" id="fig|1496.897.peg.1160"/>
<gene>
    <name evidence="3" type="ORF">BN1095_430047</name>
    <name evidence="1" type="ORF">BN1096_300011</name>
    <name evidence="2" type="ORF">BN1097_310011</name>
    <name evidence="4" type="ORF">KRM00_001989</name>
    <name evidence="5" type="ORF">SAMEA3375112_01200</name>
</gene>
<reference evidence="4" key="3">
    <citation type="journal article" date="2018" name="Genome Biol.">
        <title>SKESA: strategic k-mer extension for scrupulous assemblies.</title>
        <authorList>
            <person name="Souvorov A."/>
            <person name="Agarwala R."/>
            <person name="Lipman D.J."/>
        </authorList>
    </citation>
    <scope>NUCLEOTIDE SEQUENCE</scope>
    <source>
        <strain evidence="4">HN1000</strain>
    </source>
</reference>
<evidence type="ECO:0000313" key="5">
    <source>
        <dbReference type="EMBL" id="SJS07809.1"/>
    </source>
</evidence>
<dbReference type="EMBL" id="LK932481">
    <property type="protein sequence ID" value="CDS84061.1"/>
    <property type="molecule type" value="Genomic_DNA"/>
</dbReference>
<protein>
    <submittedName>
        <fullName evidence="2">Uncharacterized protein</fullName>
    </submittedName>
</protein>
<dbReference type="AlphaFoldDB" id="A0A069A7X6"/>
<dbReference type="EMBL" id="FUPS01000003">
    <property type="protein sequence ID" value="SJS07809.1"/>
    <property type="molecule type" value="Genomic_DNA"/>
</dbReference>
<dbReference type="Proteomes" id="UP000189137">
    <property type="component" value="Unassembled WGS sequence"/>
</dbReference>
<evidence type="ECO:0000313" key="2">
    <source>
        <dbReference type="EMBL" id="CDS84520.1"/>
    </source>
</evidence>
<evidence type="ECO:0000313" key="3">
    <source>
        <dbReference type="EMBL" id="CDT31842.1"/>
    </source>
</evidence>
<dbReference type="EMBL" id="DAEPXK010000018">
    <property type="protein sequence ID" value="HBH1542505.1"/>
    <property type="molecule type" value="Genomic_DNA"/>
</dbReference>
<dbReference type="RefSeq" id="WP_011860932.1">
    <property type="nucleotide sequence ID" value="NZ_AP031492.1"/>
</dbReference>
<sequence>MNDELLKKVYTSSFSSASRALKDLTIINTKSLIDDKTQRCVYIDENRLRDELIYYRFYGEKIGNINFLNILLPLILSNTNIQKSEDEVIKLIKKYVIYFKKEELLFDYLLGSVVYNSIMHNLINNSKIEYVELLQSIKDKIIGFSIELDKSDVVKFQMARIKAIQLIDKYIDLKSEDYDEESILLNVLNVLYDVYMEDRTVENEGINSIKKSILSILGEDSKLNEDNIDFIFSMSEYVVKLRKYKIGVKAYNKSIDPRSLIRLEEGNTIVDPIFNQITVMSKTFNDNILSIKINSKSGIYILKFKKV</sequence>
<dbReference type="EMBL" id="LK933105">
    <property type="protein sequence ID" value="CDT31842.1"/>
    <property type="molecule type" value="Genomic_DNA"/>
</dbReference>
<reference evidence="4" key="4">
    <citation type="submission" date="2021-06" db="EMBL/GenBank/DDBJ databases">
        <authorList>
            <consortium name="NCBI Pathogen Detection Project"/>
        </authorList>
    </citation>
    <scope>NUCLEOTIDE SEQUENCE</scope>
    <source>
        <strain evidence="4">HN1000</strain>
    </source>
</reference>
<evidence type="ECO:0000313" key="1">
    <source>
        <dbReference type="EMBL" id="CDS84061.1"/>
    </source>
</evidence>
<name>A0A069A7X6_CLODI</name>
<reference evidence="5 6" key="2">
    <citation type="submission" date="2017-02" db="EMBL/GenBank/DDBJ databases">
        <authorList>
            <consortium name="Pathogen Informatics"/>
        </authorList>
    </citation>
    <scope>NUCLEOTIDE SEQUENCE [LARGE SCALE GENOMIC DNA]</scope>
    <source>
        <strain evidence="5 6">VRECD0157</strain>
    </source>
</reference>
<evidence type="ECO:0000313" key="6">
    <source>
        <dbReference type="Proteomes" id="UP000189137"/>
    </source>
</evidence>
<dbReference type="KEGG" id="pdf:CD630DERM_07120"/>
<accession>A0A069A7X6</accession>
<dbReference type="Proteomes" id="UP000878956">
    <property type="component" value="Unassembled WGS sequence"/>
</dbReference>
<organism evidence="2">
    <name type="scientific">Clostridioides difficile</name>
    <name type="common">Peptoclostridium difficile</name>
    <dbReference type="NCBI Taxonomy" id="1496"/>
    <lineage>
        <taxon>Bacteria</taxon>
        <taxon>Bacillati</taxon>
        <taxon>Bacillota</taxon>
        <taxon>Clostridia</taxon>
        <taxon>Peptostreptococcales</taxon>
        <taxon>Peptostreptococcaceae</taxon>
        <taxon>Clostridioides</taxon>
    </lineage>
</organism>
<evidence type="ECO:0000313" key="4">
    <source>
        <dbReference type="EMBL" id="HBH1542505.1"/>
    </source>
</evidence>
<proteinExistence type="predicted"/>
<reference evidence="2" key="1">
    <citation type="submission" date="2014-07" db="EMBL/GenBank/DDBJ databases">
        <authorList>
            <person name="Monot Marc"/>
        </authorList>
    </citation>
    <scope>NUCLEOTIDE SEQUENCE</scope>
    <source>
        <strain evidence="3">7032989</strain>
        <strain evidence="2">7032994</strain>
    </source>
</reference>